<dbReference type="InterPro" id="IPR012337">
    <property type="entry name" value="RNaseH-like_sf"/>
</dbReference>
<dbReference type="Pfam" id="PF01612">
    <property type="entry name" value="DNA_pol_A_exo1"/>
    <property type="match status" value="1"/>
</dbReference>
<dbReference type="SUPFAM" id="SSF53098">
    <property type="entry name" value="Ribonuclease H-like"/>
    <property type="match status" value="2"/>
</dbReference>
<dbReference type="InterPro" id="IPR036397">
    <property type="entry name" value="RNaseH_sf"/>
</dbReference>
<feature type="region of interest" description="Disordered" evidence="1">
    <location>
        <begin position="555"/>
        <end position="671"/>
    </location>
</feature>
<dbReference type="AlphaFoldDB" id="A0A1X2HJF8"/>
<comment type="caution">
    <text evidence="3">The sequence shown here is derived from an EMBL/GenBank/DDBJ whole genome shotgun (WGS) entry which is preliminary data.</text>
</comment>
<evidence type="ECO:0000256" key="1">
    <source>
        <dbReference type="SAM" id="MobiDB-lite"/>
    </source>
</evidence>
<feature type="region of interest" description="Disordered" evidence="1">
    <location>
        <begin position="464"/>
        <end position="490"/>
    </location>
</feature>
<dbReference type="OMA" id="PIAVETM"/>
<feature type="region of interest" description="Disordered" evidence="1">
    <location>
        <begin position="349"/>
        <end position="386"/>
    </location>
</feature>
<reference evidence="3 4" key="1">
    <citation type="submission" date="2016-07" db="EMBL/GenBank/DDBJ databases">
        <title>Pervasive Adenine N6-methylation of Active Genes in Fungi.</title>
        <authorList>
            <consortium name="DOE Joint Genome Institute"/>
            <person name="Mondo S.J."/>
            <person name="Dannebaum R.O."/>
            <person name="Kuo R.C."/>
            <person name="Labutti K."/>
            <person name="Haridas S."/>
            <person name="Kuo A."/>
            <person name="Salamov A."/>
            <person name="Ahrendt S.R."/>
            <person name="Lipzen A."/>
            <person name="Sullivan W."/>
            <person name="Andreopoulos W.B."/>
            <person name="Clum A."/>
            <person name="Lindquist E."/>
            <person name="Daum C."/>
            <person name="Ramamoorthy G.K."/>
            <person name="Gryganskyi A."/>
            <person name="Culley D."/>
            <person name="Magnuson J.K."/>
            <person name="James T.Y."/>
            <person name="O'Malley M.A."/>
            <person name="Stajich J.E."/>
            <person name="Spatafora J.W."/>
            <person name="Visel A."/>
            <person name="Grigoriev I.V."/>
        </authorList>
    </citation>
    <scope>NUCLEOTIDE SEQUENCE [LARGE SCALE GENOMIC DNA]</scope>
    <source>
        <strain evidence="3 4">NRRL 2496</strain>
    </source>
</reference>
<dbReference type="PANTHER" id="PTHR43040:SF1">
    <property type="entry name" value="RIBONUCLEASE D"/>
    <property type="match status" value="1"/>
</dbReference>
<evidence type="ECO:0000259" key="2">
    <source>
        <dbReference type="Pfam" id="PF01612"/>
    </source>
</evidence>
<evidence type="ECO:0000313" key="3">
    <source>
        <dbReference type="EMBL" id="ORY99169.1"/>
    </source>
</evidence>
<dbReference type="Proteomes" id="UP000242180">
    <property type="component" value="Unassembled WGS sequence"/>
</dbReference>
<feature type="domain" description="3'-5' exonuclease" evidence="2">
    <location>
        <begin position="113"/>
        <end position="294"/>
    </location>
</feature>
<protein>
    <recommendedName>
        <fullName evidence="2">3'-5' exonuclease domain-containing protein</fullName>
    </recommendedName>
</protein>
<name>A0A1X2HJF8_SYNRA</name>
<dbReference type="PANTHER" id="PTHR43040">
    <property type="entry name" value="RIBONUCLEASE D"/>
    <property type="match status" value="1"/>
</dbReference>
<feature type="compositionally biased region" description="Acidic residues" evidence="1">
    <location>
        <begin position="628"/>
        <end position="637"/>
    </location>
</feature>
<keyword evidence="4" id="KW-1185">Reference proteome</keyword>
<dbReference type="InParanoid" id="A0A1X2HJF8"/>
<dbReference type="GO" id="GO:0006139">
    <property type="term" value="P:nucleobase-containing compound metabolic process"/>
    <property type="evidence" value="ECO:0007669"/>
    <property type="project" value="InterPro"/>
</dbReference>
<accession>A0A1X2HJF8</accession>
<dbReference type="STRING" id="13706.A0A1X2HJF8"/>
<organism evidence="3 4">
    <name type="scientific">Syncephalastrum racemosum</name>
    <name type="common">Filamentous fungus</name>
    <dbReference type="NCBI Taxonomy" id="13706"/>
    <lineage>
        <taxon>Eukaryota</taxon>
        <taxon>Fungi</taxon>
        <taxon>Fungi incertae sedis</taxon>
        <taxon>Mucoromycota</taxon>
        <taxon>Mucoromycotina</taxon>
        <taxon>Mucoromycetes</taxon>
        <taxon>Mucorales</taxon>
        <taxon>Syncephalastraceae</taxon>
        <taxon>Syncephalastrum</taxon>
    </lineage>
</organism>
<proteinExistence type="predicted"/>
<evidence type="ECO:0000313" key="4">
    <source>
        <dbReference type="Proteomes" id="UP000242180"/>
    </source>
</evidence>
<sequence>MSGPAATVTLDKYWTNTIQACQTALGLLSAFESNDYVLVDNCTRALRDLLTHGTNFTAMRAYQPPATVNTPPTRKQLRKVATLDFNPRENWTIASHQNVQVNCTPQLTIDAIAVSTVEQLDNILPQIRKSSVLAIDCEFLGQQKQLPELKVLQIAVSPTLGFAILVDQIGLEIAGDRLKPILEDKSRTLLGWAFTGDANAIESAFRGIQLPPVLDLQAKVRGLYTEIMNLARAMDKLAKDWEGYKEFSKAKQLGDTFQFLGSDCVWVQFPLPPEAIVYATFDVVSLVVLYERLKGKPDQSIYYWPETVVKTYNPKSLERWLRGRAFNMMSPSQRRSQYITLVDSNNVSAKNRPTASSAPPATPATPAPHAPSDEKPTDSTPTERPCDDELFKVHTRLAIERSLQSQNMLEKSDEAVTEEKQTVITEREDLQEWEEPEDVKEGSDMELHFATADTDDQGIEIPKHEASWDAQKTAPSNAELDRETSGHARPPVLAPSAYILSAPQLHMNKGIFEWDEKRENEISEWKSFVEKSNAAWKKRTDVELSDLDAANSIKNRASADTAPNEGKQKTTLGLQEPISNPWGHQQDSWEAKDVRPSTMVMPLPGIPHVKSRRRGPRTNNLYGGDAYWDVEEDEDESDSKNDNNSETDDDRSSATSSVSSSRKRDTRVKRRGRENTLIDDIYLKGEDQIAVHLVDQMSQLNSIRWVPEGKAMITAVINFHFHRVRGSRVGKQHVKAIQVFFEDHTSYLILLDRLDGQPEKLKQSNLYDLFHSEQIRRVFWGSQKSVQACIQERLGFRLNKDDIELAYAFALKHPNTTLSFNLVLEKYLGDNPNLASYIDSKDTFERTNQRKFSSSVWDRDRLYESTITFSALEGWCLLQLYRTLYP</sequence>
<dbReference type="Gene3D" id="3.30.420.10">
    <property type="entry name" value="Ribonuclease H-like superfamily/Ribonuclease H"/>
    <property type="match status" value="2"/>
</dbReference>
<dbReference type="InterPro" id="IPR002562">
    <property type="entry name" value="3'-5'_exonuclease_dom"/>
</dbReference>
<dbReference type="OrthoDB" id="26838at2759"/>
<feature type="compositionally biased region" description="Pro residues" evidence="1">
    <location>
        <begin position="360"/>
        <end position="369"/>
    </location>
</feature>
<dbReference type="EMBL" id="MCGN01000003">
    <property type="protein sequence ID" value="ORY99169.1"/>
    <property type="molecule type" value="Genomic_DNA"/>
</dbReference>
<dbReference type="GO" id="GO:0003676">
    <property type="term" value="F:nucleic acid binding"/>
    <property type="evidence" value="ECO:0007669"/>
    <property type="project" value="InterPro"/>
</dbReference>
<gene>
    <name evidence="3" type="ORF">BCR43DRAFT_488846</name>
</gene>
<dbReference type="GO" id="GO:0008408">
    <property type="term" value="F:3'-5' exonuclease activity"/>
    <property type="evidence" value="ECO:0007669"/>
    <property type="project" value="InterPro"/>
</dbReference>